<keyword evidence="6" id="KW-0449">Lipoprotein</keyword>
<reference evidence="9 10" key="1">
    <citation type="submission" date="2017-02" db="EMBL/GenBank/DDBJ databases">
        <title>Pseudoalteromonas ulvae TC14 Genome.</title>
        <authorList>
            <person name="Molmeret M."/>
        </authorList>
    </citation>
    <scope>NUCLEOTIDE SEQUENCE [LARGE SCALE GENOMIC DNA]</scope>
    <source>
        <strain evidence="9">TC14</strain>
    </source>
</reference>
<feature type="region of interest" description="Disordered" evidence="7">
    <location>
        <begin position="30"/>
        <end position="60"/>
    </location>
</feature>
<evidence type="ECO:0000313" key="10">
    <source>
        <dbReference type="Proteomes" id="UP000194841"/>
    </source>
</evidence>
<keyword evidence="3" id="KW-0472">Membrane</keyword>
<evidence type="ECO:0000256" key="4">
    <source>
        <dbReference type="ARBA" id="ARBA00023139"/>
    </source>
</evidence>
<evidence type="ECO:0000256" key="6">
    <source>
        <dbReference type="ARBA" id="ARBA00023288"/>
    </source>
</evidence>
<keyword evidence="10" id="KW-1185">Reference proteome</keyword>
<proteinExistence type="predicted"/>
<gene>
    <name evidence="9" type="ORF">B1199_20705</name>
</gene>
<dbReference type="NCBIfam" id="NF047847">
    <property type="entry name" value="SS_mature_LptM"/>
    <property type="match status" value="1"/>
</dbReference>
<evidence type="ECO:0000256" key="3">
    <source>
        <dbReference type="ARBA" id="ARBA00023136"/>
    </source>
</evidence>
<dbReference type="Proteomes" id="UP000194841">
    <property type="component" value="Unassembled WGS sequence"/>
</dbReference>
<feature type="chain" id="PRO_5013054762" description="Lipoprotein" evidence="8">
    <location>
        <begin position="22"/>
        <end position="60"/>
    </location>
</feature>
<comment type="subcellular location">
    <subcellularLocation>
        <location evidence="1">Cell outer membrane</location>
        <topology evidence="1">Lipid-anchor</topology>
    </subcellularLocation>
</comment>
<feature type="compositionally biased region" description="Polar residues" evidence="7">
    <location>
        <begin position="38"/>
        <end position="54"/>
    </location>
</feature>
<organism evidence="9 10">
    <name type="scientific">Pseudoalteromonas ulvae</name>
    <dbReference type="NCBI Taxonomy" id="107327"/>
    <lineage>
        <taxon>Bacteria</taxon>
        <taxon>Pseudomonadati</taxon>
        <taxon>Pseudomonadota</taxon>
        <taxon>Gammaproteobacteria</taxon>
        <taxon>Alteromonadales</taxon>
        <taxon>Pseudoalteromonadaceae</taxon>
        <taxon>Pseudoalteromonas</taxon>
    </lineage>
</organism>
<dbReference type="InterPro" id="IPR032831">
    <property type="entry name" value="LptM_cons"/>
</dbReference>
<comment type="caution">
    <text evidence="9">The sequence shown here is derived from an EMBL/GenBank/DDBJ whole genome shotgun (WGS) entry which is preliminary data.</text>
</comment>
<evidence type="ECO:0000256" key="8">
    <source>
        <dbReference type="SAM" id="SignalP"/>
    </source>
</evidence>
<feature type="signal peptide" evidence="8">
    <location>
        <begin position="1"/>
        <end position="21"/>
    </location>
</feature>
<evidence type="ECO:0008006" key="11">
    <source>
        <dbReference type="Google" id="ProtNLM"/>
    </source>
</evidence>
<evidence type="ECO:0000256" key="7">
    <source>
        <dbReference type="SAM" id="MobiDB-lite"/>
    </source>
</evidence>
<dbReference type="AlphaFoldDB" id="A0A244CKR7"/>
<name>A0A244CKR7_PSEDV</name>
<sequence length="60" mass="6556">MQQKKLVRVCTILSLSLIILACGQSGSLYLPDEPPRNVQEQPTPTSTIDTTSADTPIKEK</sequence>
<dbReference type="RefSeq" id="WP_140372901.1">
    <property type="nucleotide sequence ID" value="NZ_MWPV01000009.1"/>
</dbReference>
<keyword evidence="2 8" id="KW-0732">Signal</keyword>
<evidence type="ECO:0000313" key="9">
    <source>
        <dbReference type="EMBL" id="OUL55902.1"/>
    </source>
</evidence>
<accession>A0A244CKR7</accession>
<evidence type="ECO:0000256" key="1">
    <source>
        <dbReference type="ARBA" id="ARBA00004459"/>
    </source>
</evidence>
<evidence type="ECO:0000256" key="2">
    <source>
        <dbReference type="ARBA" id="ARBA00022729"/>
    </source>
</evidence>
<keyword evidence="5" id="KW-0998">Cell outer membrane</keyword>
<dbReference type="OrthoDB" id="6371029at2"/>
<dbReference type="PROSITE" id="PS51257">
    <property type="entry name" value="PROKAR_LIPOPROTEIN"/>
    <property type="match status" value="1"/>
</dbReference>
<dbReference type="EMBL" id="MWPV01000009">
    <property type="protein sequence ID" value="OUL55902.1"/>
    <property type="molecule type" value="Genomic_DNA"/>
</dbReference>
<keyword evidence="4" id="KW-0564">Palmitate</keyword>
<evidence type="ECO:0000256" key="5">
    <source>
        <dbReference type="ARBA" id="ARBA00023237"/>
    </source>
</evidence>
<protein>
    <recommendedName>
        <fullName evidence="11">Lipoprotein</fullName>
    </recommendedName>
</protein>